<keyword evidence="1" id="KW-0560">Oxidoreductase</keyword>
<evidence type="ECO:0000313" key="3">
    <source>
        <dbReference type="EMBL" id="KAL2822162.1"/>
    </source>
</evidence>
<gene>
    <name evidence="3" type="ORF">BDW59DRAFT_149718</name>
</gene>
<dbReference type="Proteomes" id="UP001610335">
    <property type="component" value="Unassembled WGS sequence"/>
</dbReference>
<feature type="domain" description="NADP-dependent oxidoreductase" evidence="2">
    <location>
        <begin position="6"/>
        <end position="60"/>
    </location>
</feature>
<dbReference type="InterPro" id="IPR023210">
    <property type="entry name" value="NADP_OxRdtase_dom"/>
</dbReference>
<dbReference type="InterPro" id="IPR036812">
    <property type="entry name" value="NAD(P)_OxRdtase_dom_sf"/>
</dbReference>
<dbReference type="SUPFAM" id="SSF51430">
    <property type="entry name" value="NAD(P)-linked oxidoreductase"/>
    <property type="match status" value="1"/>
</dbReference>
<evidence type="ECO:0000259" key="2">
    <source>
        <dbReference type="Pfam" id="PF00248"/>
    </source>
</evidence>
<organism evidence="3 4">
    <name type="scientific">Aspergillus cavernicola</name>
    <dbReference type="NCBI Taxonomy" id="176166"/>
    <lineage>
        <taxon>Eukaryota</taxon>
        <taxon>Fungi</taxon>
        <taxon>Dikarya</taxon>
        <taxon>Ascomycota</taxon>
        <taxon>Pezizomycotina</taxon>
        <taxon>Eurotiomycetes</taxon>
        <taxon>Eurotiomycetidae</taxon>
        <taxon>Eurotiales</taxon>
        <taxon>Aspergillaceae</taxon>
        <taxon>Aspergillus</taxon>
        <taxon>Aspergillus subgen. Nidulantes</taxon>
    </lineage>
</organism>
<evidence type="ECO:0000313" key="4">
    <source>
        <dbReference type="Proteomes" id="UP001610335"/>
    </source>
</evidence>
<accession>A0ABR4I5C3</accession>
<name>A0ABR4I5C3_9EURO</name>
<proteinExistence type="predicted"/>
<reference evidence="3 4" key="1">
    <citation type="submission" date="2024-07" db="EMBL/GenBank/DDBJ databases">
        <title>Section-level genome sequencing and comparative genomics of Aspergillus sections Usti and Cavernicolus.</title>
        <authorList>
            <consortium name="Lawrence Berkeley National Laboratory"/>
            <person name="Nybo J.L."/>
            <person name="Vesth T.C."/>
            <person name="Theobald S."/>
            <person name="Frisvad J.C."/>
            <person name="Larsen T.O."/>
            <person name="Kjaerboelling I."/>
            <person name="Rothschild-Mancinelli K."/>
            <person name="Lyhne E.K."/>
            <person name="Kogle M.E."/>
            <person name="Barry K."/>
            <person name="Clum A."/>
            <person name="Na H."/>
            <person name="Ledsgaard L."/>
            <person name="Lin J."/>
            <person name="Lipzen A."/>
            <person name="Kuo A."/>
            <person name="Riley R."/>
            <person name="Mondo S."/>
            <person name="LaButti K."/>
            <person name="Haridas S."/>
            <person name="Pangalinan J."/>
            <person name="Salamov A.A."/>
            <person name="Simmons B.A."/>
            <person name="Magnuson J.K."/>
            <person name="Chen J."/>
            <person name="Drula E."/>
            <person name="Henrissat B."/>
            <person name="Wiebenga A."/>
            <person name="Lubbers R.J."/>
            <person name="Gomes A.C."/>
            <person name="Makela M.R."/>
            <person name="Stajich J."/>
            <person name="Grigoriev I.V."/>
            <person name="Mortensen U.H."/>
            <person name="De vries R.P."/>
            <person name="Baker S.E."/>
            <person name="Andersen M.R."/>
        </authorList>
    </citation>
    <scope>NUCLEOTIDE SEQUENCE [LARGE SCALE GENOMIC DNA]</scope>
    <source>
        <strain evidence="3 4">CBS 600.67</strain>
    </source>
</reference>
<protein>
    <recommendedName>
        <fullName evidence="2">NADP-dependent oxidoreductase domain-containing protein</fullName>
    </recommendedName>
</protein>
<keyword evidence="4" id="KW-1185">Reference proteome</keyword>
<dbReference type="Gene3D" id="3.20.20.100">
    <property type="entry name" value="NADP-dependent oxidoreductase domain"/>
    <property type="match status" value="1"/>
</dbReference>
<evidence type="ECO:0000256" key="1">
    <source>
        <dbReference type="ARBA" id="ARBA00023002"/>
    </source>
</evidence>
<sequence>MQSCDNLLYREEEREMSPLCKDLGVGVLAWSPLARGVLAHKWYDRTSRCEQADELLKNLVRGQKAKSRHQNRQPNLQL</sequence>
<comment type="caution">
    <text evidence="3">The sequence shown here is derived from an EMBL/GenBank/DDBJ whole genome shotgun (WGS) entry which is preliminary data.</text>
</comment>
<dbReference type="EMBL" id="JBFXLS010000060">
    <property type="protein sequence ID" value="KAL2822162.1"/>
    <property type="molecule type" value="Genomic_DNA"/>
</dbReference>
<dbReference type="Pfam" id="PF00248">
    <property type="entry name" value="Aldo_ket_red"/>
    <property type="match status" value="1"/>
</dbReference>